<sequence>MLRWFSAVLLVLSLSACGVSHAAVSPWEAPEAPGTSGALDVSVFRNVAENGAFDAFEGYRAERALLAAGQSRVLLVGTVRGFRMVRKPKRAVVMDVRVEETLKGAGLVPGRRLAVNLGRRDNLPGSDRRANRGTVVRYRGAVPRGTRFLLQLSPRDELRPDAPAEFRPAGPTSLVFEGPDGLVGAYEELPSTWTEQRSVTGLRDEIFFRLRTDGTVCTPLLRRPQETGGPLQLRFEDCLPREVRRYDHKIRKACQGVAALHPEVRFTDPERDLECLEVTIAK</sequence>
<feature type="chain" id="PRO_5046614666" description="Lipoprotein" evidence="1">
    <location>
        <begin position="23"/>
        <end position="282"/>
    </location>
</feature>
<dbReference type="PROSITE" id="PS51257">
    <property type="entry name" value="PROKAR_LIPOPROTEIN"/>
    <property type="match status" value="1"/>
</dbReference>
<proteinExistence type="predicted"/>
<evidence type="ECO:0000313" key="3">
    <source>
        <dbReference type="Proteomes" id="UP001500665"/>
    </source>
</evidence>
<protein>
    <recommendedName>
        <fullName evidence="4">Lipoprotein</fullName>
    </recommendedName>
</protein>
<reference evidence="2 3" key="1">
    <citation type="journal article" date="2019" name="Int. J. Syst. Evol. Microbiol.">
        <title>The Global Catalogue of Microorganisms (GCM) 10K type strain sequencing project: providing services to taxonomists for standard genome sequencing and annotation.</title>
        <authorList>
            <consortium name="The Broad Institute Genomics Platform"/>
            <consortium name="The Broad Institute Genome Sequencing Center for Infectious Disease"/>
            <person name="Wu L."/>
            <person name="Ma J."/>
        </authorList>
    </citation>
    <scope>NUCLEOTIDE SEQUENCE [LARGE SCALE GENOMIC DNA]</scope>
    <source>
        <strain evidence="2 3">JCM 10696</strain>
    </source>
</reference>
<evidence type="ECO:0000256" key="1">
    <source>
        <dbReference type="SAM" id="SignalP"/>
    </source>
</evidence>
<name>A0ABN1RUQ2_9ACTN</name>
<keyword evidence="1" id="KW-0732">Signal</keyword>
<gene>
    <name evidence="2" type="ORF">GCM10009550_62130</name>
</gene>
<dbReference type="Proteomes" id="UP001500665">
    <property type="component" value="Unassembled WGS sequence"/>
</dbReference>
<comment type="caution">
    <text evidence="2">The sequence shown here is derived from an EMBL/GenBank/DDBJ whole genome shotgun (WGS) entry which is preliminary data.</text>
</comment>
<organism evidence="2 3">
    <name type="scientific">Actinocorallia libanotica</name>
    <dbReference type="NCBI Taxonomy" id="46162"/>
    <lineage>
        <taxon>Bacteria</taxon>
        <taxon>Bacillati</taxon>
        <taxon>Actinomycetota</taxon>
        <taxon>Actinomycetes</taxon>
        <taxon>Streptosporangiales</taxon>
        <taxon>Thermomonosporaceae</taxon>
        <taxon>Actinocorallia</taxon>
    </lineage>
</organism>
<dbReference type="EMBL" id="BAAAHH010000034">
    <property type="protein sequence ID" value="GAA0964396.1"/>
    <property type="molecule type" value="Genomic_DNA"/>
</dbReference>
<evidence type="ECO:0000313" key="2">
    <source>
        <dbReference type="EMBL" id="GAA0964396.1"/>
    </source>
</evidence>
<feature type="signal peptide" evidence="1">
    <location>
        <begin position="1"/>
        <end position="22"/>
    </location>
</feature>
<accession>A0ABN1RUQ2</accession>
<keyword evidence="3" id="KW-1185">Reference proteome</keyword>
<evidence type="ECO:0008006" key="4">
    <source>
        <dbReference type="Google" id="ProtNLM"/>
    </source>
</evidence>